<sequence length="570" mass="62053">MEGSAAAVCEILKYLIIHWKCETAKGALLEGQLVITIEAFNSERQANTLHCVITITSAGSICGGLVCKTFLKEMQSVLPGFSATLDWTSEGASCSQDVSRVTPFQMTFEVDEKPRTLVTDSLVIKNFLRKIVMVHPKVRFNLSVQMNGVLSTEAFGSENEPTLNLSNGVALVVNCRHYLSRSTFGSTQFLCSRIHPVLGRPVMLRVPSDVAGTGLSGELMLTPAAAVCPCPRISSNQPNRISSVSHLYVFLYGPSGLPLILPSQEQSVTMSWADVFKDLSYFIDWKKYRLCVVPNSDLDLDRDTVLPDVSFQVESSEGHQPQRVDPRGHALLLILFVDPHGGSPAQQVQLWGAHALLAARLGAVLRENRSAVRQSLQLAVDRALELHHRAAKAHQRRRASLAVAVDSIMSVVTGSTSRSFRNSCLQALQVADTRELGTELHRAFHAITQHRVPRHGSCEVKQQLLPEKNDREDRTEDAREDSSLELLVGASGQAESKRLKKGSHRQVVEGTRAFHSARGPSPSEAALRSAEAPAASLTPGGSRAGPGGGPEDALWLQEVSNLSEWLSPGT</sequence>
<evidence type="ECO:0000256" key="1">
    <source>
        <dbReference type="SAM" id="MobiDB-lite"/>
    </source>
</evidence>
<comment type="caution">
    <text evidence="2">The sequence shown here is derived from an EMBL/GenBank/DDBJ whole genome shotgun (WGS) entry which is preliminary data.</text>
</comment>
<feature type="region of interest" description="Disordered" evidence="1">
    <location>
        <begin position="511"/>
        <end position="553"/>
    </location>
</feature>
<dbReference type="EMBL" id="JABVXQ010000006">
    <property type="protein sequence ID" value="KAF6102379.1"/>
    <property type="molecule type" value="Genomic_DNA"/>
</dbReference>
<dbReference type="GO" id="GO:0007131">
    <property type="term" value="P:reciprocal meiotic recombination"/>
    <property type="evidence" value="ECO:0007669"/>
    <property type="project" value="TreeGrafter"/>
</dbReference>
<dbReference type="InterPro" id="IPR028040">
    <property type="entry name" value="TopoVIB-like"/>
</dbReference>
<accession>A0A834E3G4</accession>
<feature type="compositionally biased region" description="Basic and acidic residues" evidence="1">
    <location>
        <begin position="467"/>
        <end position="482"/>
    </location>
</feature>
<evidence type="ECO:0008006" key="4">
    <source>
        <dbReference type="Google" id="ProtNLM"/>
    </source>
</evidence>
<feature type="region of interest" description="Disordered" evidence="1">
    <location>
        <begin position="455"/>
        <end position="484"/>
    </location>
</feature>
<proteinExistence type="predicted"/>
<dbReference type="PANTHER" id="PTHR14652:SF2">
    <property type="entry name" value="TYPE 2 DNA TOPOISOMERASE 6 SUBUNIT B-LIKE"/>
    <property type="match status" value="1"/>
</dbReference>
<dbReference type="Proteomes" id="UP000664940">
    <property type="component" value="Unassembled WGS sequence"/>
</dbReference>
<organism evidence="2 3">
    <name type="scientific">Phyllostomus discolor</name>
    <name type="common">pale spear-nosed bat</name>
    <dbReference type="NCBI Taxonomy" id="89673"/>
    <lineage>
        <taxon>Eukaryota</taxon>
        <taxon>Metazoa</taxon>
        <taxon>Chordata</taxon>
        <taxon>Craniata</taxon>
        <taxon>Vertebrata</taxon>
        <taxon>Euteleostomi</taxon>
        <taxon>Mammalia</taxon>
        <taxon>Eutheria</taxon>
        <taxon>Laurasiatheria</taxon>
        <taxon>Chiroptera</taxon>
        <taxon>Yangochiroptera</taxon>
        <taxon>Phyllostomidae</taxon>
        <taxon>Phyllostominae</taxon>
        <taxon>Phyllostomus</taxon>
    </lineage>
</organism>
<dbReference type="AlphaFoldDB" id="A0A834E3G4"/>
<name>A0A834E3G4_9CHIR</name>
<feature type="compositionally biased region" description="Low complexity" evidence="1">
    <location>
        <begin position="520"/>
        <end position="541"/>
    </location>
</feature>
<dbReference type="Pfam" id="PF15091">
    <property type="entry name" value="DUF4554"/>
    <property type="match status" value="1"/>
</dbReference>
<dbReference type="GO" id="GO:0042138">
    <property type="term" value="P:meiotic DNA double-strand break formation"/>
    <property type="evidence" value="ECO:0007669"/>
    <property type="project" value="InterPro"/>
</dbReference>
<protein>
    <recommendedName>
        <fullName evidence="4">Type 2 DNA topoisomerase 6 subunit B-like</fullName>
    </recommendedName>
</protein>
<reference evidence="2 3" key="1">
    <citation type="journal article" date="2020" name="Nature">
        <title>Six reference-quality genomes reveal evolution of bat adaptations.</title>
        <authorList>
            <person name="Jebb D."/>
            <person name="Huang Z."/>
            <person name="Pippel M."/>
            <person name="Hughes G.M."/>
            <person name="Lavrichenko K."/>
            <person name="Devanna P."/>
            <person name="Winkler S."/>
            <person name="Jermiin L.S."/>
            <person name="Skirmuntt E.C."/>
            <person name="Katzourakis A."/>
            <person name="Burkitt-Gray L."/>
            <person name="Ray D.A."/>
            <person name="Sullivan K.A.M."/>
            <person name="Roscito J.G."/>
            <person name="Kirilenko B.M."/>
            <person name="Davalos L.M."/>
            <person name="Corthals A.P."/>
            <person name="Power M.L."/>
            <person name="Jones G."/>
            <person name="Ransome R.D."/>
            <person name="Dechmann D.K.N."/>
            <person name="Locatelli A.G."/>
            <person name="Puechmaille S.J."/>
            <person name="Fedrigo O."/>
            <person name="Jarvis E.D."/>
            <person name="Hiller M."/>
            <person name="Vernes S.C."/>
            <person name="Myers E.W."/>
            <person name="Teeling E.C."/>
        </authorList>
    </citation>
    <scope>NUCLEOTIDE SEQUENCE [LARGE SCALE GENOMIC DNA]</scope>
    <source>
        <strain evidence="2">Bat1K_MPI-CBG_1</strain>
    </source>
</reference>
<dbReference type="PANTHER" id="PTHR14652">
    <property type="entry name" value="TYPE 2 DNA TOPOISOMERASE 6 SUBUNIT B-LIKE"/>
    <property type="match status" value="1"/>
</dbReference>
<evidence type="ECO:0000313" key="2">
    <source>
        <dbReference type="EMBL" id="KAF6102379.1"/>
    </source>
</evidence>
<gene>
    <name evidence="2" type="ORF">HJG60_001644</name>
</gene>
<evidence type="ECO:0000313" key="3">
    <source>
        <dbReference type="Proteomes" id="UP000664940"/>
    </source>
</evidence>